<dbReference type="InterPro" id="IPR037066">
    <property type="entry name" value="Plug_dom_sf"/>
</dbReference>
<comment type="subcellular location">
    <subcellularLocation>
        <location evidence="1 13">Cell outer membrane</location>
        <topology evidence="1 13">Multi-pass membrane protein</topology>
    </subcellularLocation>
</comment>
<reference evidence="16 17" key="1">
    <citation type="submission" date="2024-06" db="EMBL/GenBank/DDBJ databases">
        <authorList>
            <person name="Li Z."/>
            <person name="Jiang Y."/>
        </authorList>
    </citation>
    <scope>NUCLEOTIDE SEQUENCE [LARGE SCALE GENOMIC DNA]</scope>
    <source>
        <strain evidence="16 17">HSW-8</strain>
    </source>
</reference>
<dbReference type="RefSeq" id="WP_352888615.1">
    <property type="nucleotide sequence ID" value="NZ_JBEPIJ010000006.1"/>
</dbReference>
<evidence type="ECO:0000259" key="15">
    <source>
        <dbReference type="Pfam" id="PF07715"/>
    </source>
</evidence>
<proteinExistence type="inferred from homology"/>
<dbReference type="SUPFAM" id="SSF56935">
    <property type="entry name" value="Porins"/>
    <property type="match status" value="1"/>
</dbReference>
<dbReference type="PANTHER" id="PTHR32552">
    <property type="entry name" value="FERRICHROME IRON RECEPTOR-RELATED"/>
    <property type="match status" value="1"/>
</dbReference>
<gene>
    <name evidence="16" type="ORF">ABSH63_07170</name>
</gene>
<keyword evidence="4" id="KW-0410">Iron transport</keyword>
<keyword evidence="17" id="KW-1185">Reference proteome</keyword>
<evidence type="ECO:0000256" key="8">
    <source>
        <dbReference type="ARBA" id="ARBA00023065"/>
    </source>
</evidence>
<dbReference type="InterPro" id="IPR036942">
    <property type="entry name" value="Beta-barrel_TonB_sf"/>
</dbReference>
<feature type="domain" description="TonB-dependent receptor plug" evidence="15">
    <location>
        <begin position="64"/>
        <end position="164"/>
    </location>
</feature>
<evidence type="ECO:0000256" key="4">
    <source>
        <dbReference type="ARBA" id="ARBA00022496"/>
    </source>
</evidence>
<dbReference type="InterPro" id="IPR010105">
    <property type="entry name" value="TonB_sidphr_rcpt"/>
</dbReference>
<keyword evidence="8" id="KW-0406">Ion transport</keyword>
<dbReference type="CDD" id="cd01347">
    <property type="entry name" value="ligand_gated_channel"/>
    <property type="match status" value="1"/>
</dbReference>
<dbReference type="PROSITE" id="PS52016">
    <property type="entry name" value="TONB_DEPENDENT_REC_3"/>
    <property type="match status" value="1"/>
</dbReference>
<evidence type="ECO:0000256" key="5">
    <source>
        <dbReference type="ARBA" id="ARBA00022692"/>
    </source>
</evidence>
<evidence type="ECO:0000256" key="6">
    <source>
        <dbReference type="ARBA" id="ARBA00022729"/>
    </source>
</evidence>
<dbReference type="InterPro" id="IPR039426">
    <property type="entry name" value="TonB-dep_rcpt-like"/>
</dbReference>
<dbReference type="Gene3D" id="2.40.170.20">
    <property type="entry name" value="TonB-dependent receptor, beta-barrel domain"/>
    <property type="match status" value="1"/>
</dbReference>
<evidence type="ECO:0000256" key="14">
    <source>
        <dbReference type="SAM" id="SignalP"/>
    </source>
</evidence>
<dbReference type="Gene3D" id="2.170.130.10">
    <property type="entry name" value="TonB-dependent receptor, plug domain"/>
    <property type="match status" value="1"/>
</dbReference>
<dbReference type="InterPro" id="IPR012910">
    <property type="entry name" value="Plug_dom"/>
</dbReference>
<accession>A0ABV2A958</accession>
<keyword evidence="7" id="KW-0408">Iron</keyword>
<evidence type="ECO:0000256" key="10">
    <source>
        <dbReference type="ARBA" id="ARBA00023136"/>
    </source>
</evidence>
<evidence type="ECO:0000256" key="7">
    <source>
        <dbReference type="ARBA" id="ARBA00023004"/>
    </source>
</evidence>
<keyword evidence="9" id="KW-0798">TonB box</keyword>
<keyword evidence="3 13" id="KW-1134">Transmembrane beta strand</keyword>
<keyword evidence="5 13" id="KW-0812">Transmembrane</keyword>
<feature type="signal peptide" evidence="14">
    <location>
        <begin position="1"/>
        <end position="23"/>
    </location>
</feature>
<comment type="caution">
    <text evidence="16">The sequence shown here is derived from an EMBL/GenBank/DDBJ whole genome shotgun (WGS) entry which is preliminary data.</text>
</comment>
<keyword evidence="6 14" id="KW-0732">Signal</keyword>
<keyword evidence="11 16" id="KW-0675">Receptor</keyword>
<evidence type="ECO:0000313" key="17">
    <source>
        <dbReference type="Proteomes" id="UP001465331"/>
    </source>
</evidence>
<name>A0ABV2A958_9GAMM</name>
<dbReference type="PANTHER" id="PTHR32552:SF68">
    <property type="entry name" value="FERRICHROME OUTER MEMBRANE TRANSPORTER_PHAGE RECEPTOR"/>
    <property type="match status" value="1"/>
</dbReference>
<dbReference type="Proteomes" id="UP001465331">
    <property type="component" value="Unassembled WGS sequence"/>
</dbReference>
<keyword evidence="2 13" id="KW-0813">Transport</keyword>
<evidence type="ECO:0000256" key="3">
    <source>
        <dbReference type="ARBA" id="ARBA00022452"/>
    </source>
</evidence>
<evidence type="ECO:0000256" key="13">
    <source>
        <dbReference type="PROSITE-ProRule" id="PRU01360"/>
    </source>
</evidence>
<comment type="similarity">
    <text evidence="13">Belongs to the TonB-dependent receptor family.</text>
</comment>
<organism evidence="16 17">
    <name type="scientific">Sinimarinibacterium thermocellulolyticum</name>
    <dbReference type="NCBI Taxonomy" id="3170016"/>
    <lineage>
        <taxon>Bacteria</taxon>
        <taxon>Pseudomonadati</taxon>
        <taxon>Pseudomonadota</taxon>
        <taxon>Gammaproteobacteria</taxon>
        <taxon>Nevskiales</taxon>
        <taxon>Nevskiaceae</taxon>
        <taxon>Sinimarinibacterium</taxon>
    </lineage>
</organism>
<keyword evidence="12 13" id="KW-0998">Cell outer membrane</keyword>
<dbReference type="EMBL" id="JBEPIJ010000006">
    <property type="protein sequence ID" value="MES0873780.1"/>
    <property type="molecule type" value="Genomic_DNA"/>
</dbReference>
<keyword evidence="10 13" id="KW-0472">Membrane</keyword>
<evidence type="ECO:0000256" key="12">
    <source>
        <dbReference type="ARBA" id="ARBA00023237"/>
    </source>
</evidence>
<evidence type="ECO:0000256" key="9">
    <source>
        <dbReference type="ARBA" id="ARBA00023077"/>
    </source>
</evidence>
<evidence type="ECO:0000256" key="2">
    <source>
        <dbReference type="ARBA" id="ARBA00022448"/>
    </source>
</evidence>
<dbReference type="Pfam" id="PF07715">
    <property type="entry name" value="Plug"/>
    <property type="match status" value="1"/>
</dbReference>
<evidence type="ECO:0000313" key="16">
    <source>
        <dbReference type="EMBL" id="MES0873780.1"/>
    </source>
</evidence>
<evidence type="ECO:0000256" key="1">
    <source>
        <dbReference type="ARBA" id="ARBA00004571"/>
    </source>
</evidence>
<evidence type="ECO:0000256" key="11">
    <source>
        <dbReference type="ARBA" id="ARBA00023170"/>
    </source>
</evidence>
<sequence>MQNHAMRVAACAAALILSAPSAAQDEPTEVATTLAPVEVTGERDDEPPYLAEEASTATKTGTPILETPASVSVITAEALRDRGALTLQDALRYSAGIMSDAYGLDNRTDSAILRGTEFQSVVDGMRDQFNYYNTTRPDVYAFERIEILRGPASVLYGQGPSAGIVALVSKRPRAEAAHELIAEYGRFDRRRINVDSTGPIDGDGEWRYRTVGVLQRSDSQVDYAFYDREMLSPSLSWVPTDRFTWTLLTHYQRDDSRNAISFLPHSGTLLDNPNGRIPVSRFTSEPDFDRFEATRHAASSFIDWQIADTWSLHQSLRFAVNDNPYYTLYPDVFSNPQDPFLDDTRRTVARFVYAELRDQRDWTADHRAVARFATGAVAHQLLVGVDHAYSRFTRRSGSAYLDAPFDLFDPAYGTPVEMPELSDPFTTRARYTGVYAQNQMRIGNWIALGGLRHDRSGVEPQGGEEARENETTGRAGLMYETDFGLAPYLSYATSFQPNTDVDPDSGEVFDPLAGKQIEIGLKYQPDGGDTLLTLTWFDLTEENRVFYDLASFVPSVSDVDSRGVEFEGITRLGDLDLTASYTYIDIAKRRQYFAVQPRHLASLWATYDWRGLKIGAGTRYLGSTTDDGGTLRLPAVLLFDAMLAYDVERWRVAVNATNIEDQTYVTSCLARGDCFYGNRGNVVGSVGYRF</sequence>
<protein>
    <submittedName>
        <fullName evidence="16">TonB-dependent siderophore receptor</fullName>
    </submittedName>
</protein>
<dbReference type="NCBIfam" id="TIGR01783">
    <property type="entry name" value="TonB-siderophor"/>
    <property type="match status" value="1"/>
</dbReference>
<feature type="chain" id="PRO_5046710837" evidence="14">
    <location>
        <begin position="24"/>
        <end position="690"/>
    </location>
</feature>